<name>A0A3A8Q3I8_9BACT</name>
<dbReference type="Pfam" id="PF10851">
    <property type="entry name" value="DUF2652"/>
    <property type="match status" value="1"/>
</dbReference>
<dbReference type="AlphaFoldDB" id="A0A3A8Q3I8"/>
<dbReference type="OrthoDB" id="3815156at2"/>
<accession>A0A3A8Q3I8</accession>
<comment type="caution">
    <text evidence="1">The sequence shown here is derived from an EMBL/GenBank/DDBJ whole genome shotgun (WGS) entry which is preliminary data.</text>
</comment>
<dbReference type="Proteomes" id="UP000267003">
    <property type="component" value="Unassembled WGS sequence"/>
</dbReference>
<gene>
    <name evidence="1" type="ORF">D7W81_27270</name>
</gene>
<dbReference type="InterPro" id="IPR029787">
    <property type="entry name" value="Nucleotide_cyclase"/>
</dbReference>
<dbReference type="EMBL" id="RAWK01000187">
    <property type="protein sequence ID" value="RKH59462.1"/>
    <property type="molecule type" value="Genomic_DNA"/>
</dbReference>
<dbReference type="InterPro" id="IPR020503">
    <property type="entry name" value="Uncharacterised_Rv2561"/>
</dbReference>
<organism evidence="1 2">
    <name type="scientific">Corallococcus aberystwythensis</name>
    <dbReference type="NCBI Taxonomy" id="2316722"/>
    <lineage>
        <taxon>Bacteria</taxon>
        <taxon>Pseudomonadati</taxon>
        <taxon>Myxococcota</taxon>
        <taxon>Myxococcia</taxon>
        <taxon>Myxococcales</taxon>
        <taxon>Cystobacterineae</taxon>
        <taxon>Myxococcaceae</taxon>
        <taxon>Corallococcus</taxon>
    </lineage>
</organism>
<proteinExistence type="predicted"/>
<protein>
    <submittedName>
        <fullName evidence="1">DUF2652 domain-containing protein</fullName>
    </submittedName>
</protein>
<keyword evidence="2" id="KW-1185">Reference proteome</keyword>
<sequence length="243" mass="26914">MAIEKALLLIADIGGYTRFMRQHRFGLAHAQDTVAQLLEAVIDASGRFKLAKLEGDAAFFYAVGEDTSPVAKQVAAIRRAFLARKEELALDRMCKCDGCTQVGALTLKFVAHAGEIAFQKVKHLTELAGVDVILLHRMLKNDVPVSEYVLMTDAVHQGLEPELRQLSQGLEHDFEGMGRTPTHYIDLSSLVTSVPAPRPNLLRKLWNKLTMELRSLKYVLGFKEACEGFRNVEVVEDAAPGKP</sequence>
<evidence type="ECO:0000313" key="2">
    <source>
        <dbReference type="Proteomes" id="UP000267003"/>
    </source>
</evidence>
<reference evidence="2" key="1">
    <citation type="submission" date="2018-09" db="EMBL/GenBank/DDBJ databases">
        <authorList>
            <person name="Livingstone P.G."/>
            <person name="Whitworth D.E."/>
        </authorList>
    </citation>
    <scope>NUCLEOTIDE SEQUENCE [LARGE SCALE GENOMIC DNA]</scope>
    <source>
        <strain evidence="2">AB050A</strain>
    </source>
</reference>
<evidence type="ECO:0000313" key="1">
    <source>
        <dbReference type="EMBL" id="RKH59462.1"/>
    </source>
</evidence>
<dbReference type="RefSeq" id="WP_120558325.1">
    <property type="nucleotide sequence ID" value="NZ_RAWK01000187.1"/>
</dbReference>
<dbReference type="Gene3D" id="3.30.70.1230">
    <property type="entry name" value="Nucleotide cyclase"/>
    <property type="match status" value="1"/>
</dbReference>